<dbReference type="Pfam" id="PF00535">
    <property type="entry name" value="Glycos_transf_2"/>
    <property type="match status" value="1"/>
</dbReference>
<evidence type="ECO:0000313" key="4">
    <source>
        <dbReference type="Proteomes" id="UP001060368"/>
    </source>
</evidence>
<evidence type="ECO:0000256" key="1">
    <source>
        <dbReference type="SAM" id="Phobius"/>
    </source>
</evidence>
<gene>
    <name evidence="3" type="ORF">L6E24_12865</name>
</gene>
<keyword evidence="1" id="KW-0812">Transmembrane</keyword>
<dbReference type="InterPro" id="IPR050256">
    <property type="entry name" value="Glycosyltransferase_2"/>
</dbReference>
<organism evidence="3 4">
    <name type="scientific">Methanoplanus endosymbiosus</name>
    <dbReference type="NCBI Taxonomy" id="33865"/>
    <lineage>
        <taxon>Archaea</taxon>
        <taxon>Methanobacteriati</taxon>
        <taxon>Methanobacteriota</taxon>
        <taxon>Stenosarchaea group</taxon>
        <taxon>Methanomicrobia</taxon>
        <taxon>Methanomicrobiales</taxon>
        <taxon>Methanomicrobiaceae</taxon>
        <taxon>Methanoplanus</taxon>
    </lineage>
</organism>
<keyword evidence="4" id="KW-1185">Reference proteome</keyword>
<dbReference type="Proteomes" id="UP001060368">
    <property type="component" value="Chromosome"/>
</dbReference>
<dbReference type="PANTHER" id="PTHR48090:SF7">
    <property type="entry name" value="RFBJ PROTEIN"/>
    <property type="match status" value="1"/>
</dbReference>
<dbReference type="Gene3D" id="3.90.550.10">
    <property type="entry name" value="Spore Coat Polysaccharide Biosynthesis Protein SpsA, Chain A"/>
    <property type="match status" value="1"/>
</dbReference>
<dbReference type="AlphaFoldDB" id="A0A9E7PL77"/>
<dbReference type="CDD" id="cd04179">
    <property type="entry name" value="DPM_DPG-synthase_like"/>
    <property type="match status" value="1"/>
</dbReference>
<dbReference type="GeneID" id="74308609"/>
<dbReference type="RefSeq" id="WP_257742377.1">
    <property type="nucleotide sequence ID" value="NZ_CP096115.1"/>
</dbReference>
<sequence>MKNSCICAIIPCLNEELVIGSLILKTLPEVDRVIIVDDGSTDRTAEVAELAGAEVIRYEENQGKAYALKKGIEAAVNKGCTAAVLLDGDGQHHTTDIARVLAPVITGGADLVIGSRFINLDGDENNNKVPKYRRLGQVTLDYATNLTCDKEVRQNSNFKSTDSQSGFRALGPNALANMDFMSNGYNIESDMITHMLGKGLKICEVPISVRYDVPNKHKKNPITHGFGVLGSIVGKIGYSRPLLVFGIPGLLLFVIGLVSGIFVISEYYHFEIFHYLMLFISFNCIVIGMLLITSGLILNSLTLMMKKG</sequence>
<keyword evidence="1" id="KW-0472">Membrane</keyword>
<dbReference type="PANTHER" id="PTHR48090">
    <property type="entry name" value="UNDECAPRENYL-PHOSPHATE 4-DEOXY-4-FORMAMIDO-L-ARABINOSE TRANSFERASE-RELATED"/>
    <property type="match status" value="1"/>
</dbReference>
<dbReference type="EMBL" id="CP096115">
    <property type="protein sequence ID" value="UUX92228.1"/>
    <property type="molecule type" value="Genomic_DNA"/>
</dbReference>
<dbReference type="SUPFAM" id="SSF53448">
    <property type="entry name" value="Nucleotide-diphospho-sugar transferases"/>
    <property type="match status" value="1"/>
</dbReference>
<accession>A0A9E7PL77</accession>
<feature type="domain" description="Glycosyltransferase 2-like" evidence="2">
    <location>
        <begin position="8"/>
        <end position="144"/>
    </location>
</feature>
<dbReference type="KEGG" id="mend:L6E24_12865"/>
<protein>
    <submittedName>
        <fullName evidence="3">Glycosyltransferase family 2 protein</fullName>
    </submittedName>
</protein>
<proteinExistence type="predicted"/>
<feature type="transmembrane region" description="Helical" evidence="1">
    <location>
        <begin position="242"/>
        <end position="264"/>
    </location>
</feature>
<feature type="transmembrane region" description="Helical" evidence="1">
    <location>
        <begin position="276"/>
        <end position="298"/>
    </location>
</feature>
<keyword evidence="1" id="KW-1133">Transmembrane helix</keyword>
<evidence type="ECO:0000259" key="2">
    <source>
        <dbReference type="Pfam" id="PF00535"/>
    </source>
</evidence>
<dbReference type="InterPro" id="IPR029044">
    <property type="entry name" value="Nucleotide-diphossugar_trans"/>
</dbReference>
<dbReference type="InterPro" id="IPR001173">
    <property type="entry name" value="Glyco_trans_2-like"/>
</dbReference>
<evidence type="ECO:0000313" key="3">
    <source>
        <dbReference type="EMBL" id="UUX92228.1"/>
    </source>
</evidence>
<name>A0A9E7PL77_9EURY</name>
<reference evidence="3" key="1">
    <citation type="submission" date="2022-04" db="EMBL/GenBank/DDBJ databases">
        <title>Complete genome of Methanoplanus endosymbiosus DSM 3599.</title>
        <authorList>
            <person name="Chen S.-C."/>
            <person name="You Y.-T."/>
            <person name="Zhou Y.-Z."/>
            <person name="Lai M.-C."/>
        </authorList>
    </citation>
    <scope>NUCLEOTIDE SEQUENCE</scope>
    <source>
        <strain evidence="3">DSM 3599</strain>
    </source>
</reference>